<accession>A0A815RXB8</accession>
<comment type="caution">
    <text evidence="2">The sequence shown here is derived from an EMBL/GenBank/DDBJ whole genome shotgun (WGS) entry which is preliminary data.</text>
</comment>
<feature type="compositionally biased region" description="Polar residues" evidence="1">
    <location>
        <begin position="1"/>
        <end position="23"/>
    </location>
</feature>
<proteinExistence type="predicted"/>
<dbReference type="AlphaFoldDB" id="A0A815RXB8"/>
<keyword evidence="3" id="KW-1185">Reference proteome</keyword>
<dbReference type="EMBL" id="CAJNOR010004191">
    <property type="protein sequence ID" value="CAF1482521.1"/>
    <property type="molecule type" value="Genomic_DNA"/>
</dbReference>
<protein>
    <submittedName>
        <fullName evidence="2">Uncharacterized protein</fullName>
    </submittedName>
</protein>
<evidence type="ECO:0000313" key="2">
    <source>
        <dbReference type="EMBL" id="CAF1482521.1"/>
    </source>
</evidence>
<reference evidence="2" key="1">
    <citation type="submission" date="2021-02" db="EMBL/GenBank/DDBJ databases">
        <authorList>
            <person name="Nowell W R."/>
        </authorList>
    </citation>
    <scope>NUCLEOTIDE SEQUENCE</scope>
</reference>
<evidence type="ECO:0000256" key="1">
    <source>
        <dbReference type="SAM" id="MobiDB-lite"/>
    </source>
</evidence>
<gene>
    <name evidence="2" type="ORF">XAT740_LOCUS38613</name>
</gene>
<sequence length="157" mass="17694">MSNSLLFAEQDNLSSDPSRFSITEQNDEEEKQKQQQLDPANTWPTLTLTENCSYLTILKRLGTYWRRILLDKVRLVFTLVFMSMLNITARIACFTRRQTHTSPPSSSASLSSLSISSSTGAFGVSGERADFIRLEFTCLLSQIISGDKKTSMSFKSF</sequence>
<dbReference type="Proteomes" id="UP000663828">
    <property type="component" value="Unassembled WGS sequence"/>
</dbReference>
<name>A0A815RXB8_ADIRI</name>
<organism evidence="2 3">
    <name type="scientific">Adineta ricciae</name>
    <name type="common">Rotifer</name>
    <dbReference type="NCBI Taxonomy" id="249248"/>
    <lineage>
        <taxon>Eukaryota</taxon>
        <taxon>Metazoa</taxon>
        <taxon>Spiralia</taxon>
        <taxon>Gnathifera</taxon>
        <taxon>Rotifera</taxon>
        <taxon>Eurotatoria</taxon>
        <taxon>Bdelloidea</taxon>
        <taxon>Adinetida</taxon>
        <taxon>Adinetidae</taxon>
        <taxon>Adineta</taxon>
    </lineage>
</organism>
<feature type="region of interest" description="Disordered" evidence="1">
    <location>
        <begin position="1"/>
        <end position="39"/>
    </location>
</feature>
<evidence type="ECO:0000313" key="3">
    <source>
        <dbReference type="Proteomes" id="UP000663828"/>
    </source>
</evidence>